<proteinExistence type="predicted"/>
<dbReference type="EMBL" id="PGCJ01000025">
    <property type="protein sequence ID" value="PLW56016.1"/>
    <property type="molecule type" value="Genomic_DNA"/>
</dbReference>
<accession>A0A2N5W197</accession>
<comment type="caution">
    <text evidence="1">The sequence shown here is derived from an EMBL/GenBank/DDBJ whole genome shotgun (WGS) entry which is preliminary data.</text>
</comment>
<evidence type="ECO:0000313" key="2">
    <source>
        <dbReference type="Proteomes" id="UP000235388"/>
    </source>
</evidence>
<protein>
    <submittedName>
        <fullName evidence="1">Uncharacterized protein</fullName>
    </submittedName>
</protein>
<reference evidence="1 2" key="1">
    <citation type="submission" date="2017-11" db="EMBL/GenBank/DDBJ databases">
        <title>De novo assembly and phasing of dikaryotic genomes from two isolates of Puccinia coronata f. sp. avenae, the causal agent of oat crown rust.</title>
        <authorList>
            <person name="Miller M.E."/>
            <person name="Zhang Y."/>
            <person name="Omidvar V."/>
            <person name="Sperschneider J."/>
            <person name="Schwessinger B."/>
            <person name="Raley C."/>
            <person name="Palmer J.M."/>
            <person name="Garnica D."/>
            <person name="Upadhyaya N."/>
            <person name="Rathjen J."/>
            <person name="Taylor J.M."/>
            <person name="Park R.F."/>
            <person name="Dodds P.N."/>
            <person name="Hirsch C.D."/>
            <person name="Kianian S.F."/>
            <person name="Figueroa M."/>
        </authorList>
    </citation>
    <scope>NUCLEOTIDE SEQUENCE [LARGE SCALE GENOMIC DNA]</scope>
    <source>
        <strain evidence="1">12NC29</strain>
    </source>
</reference>
<name>A0A2N5W197_9BASI</name>
<gene>
    <name evidence="1" type="ORF">PCANC_03911</name>
</gene>
<dbReference type="AlphaFoldDB" id="A0A2N5W197"/>
<dbReference type="Proteomes" id="UP000235388">
    <property type="component" value="Unassembled WGS sequence"/>
</dbReference>
<organism evidence="1 2">
    <name type="scientific">Puccinia coronata f. sp. avenae</name>
    <dbReference type="NCBI Taxonomy" id="200324"/>
    <lineage>
        <taxon>Eukaryota</taxon>
        <taxon>Fungi</taxon>
        <taxon>Dikarya</taxon>
        <taxon>Basidiomycota</taxon>
        <taxon>Pucciniomycotina</taxon>
        <taxon>Pucciniomycetes</taxon>
        <taxon>Pucciniales</taxon>
        <taxon>Pucciniaceae</taxon>
        <taxon>Puccinia</taxon>
    </lineage>
</organism>
<evidence type="ECO:0000313" key="1">
    <source>
        <dbReference type="EMBL" id="PLW56016.1"/>
    </source>
</evidence>
<sequence>MVANGRHAARSLCRIIRPRTQERVHGYETLSQRDAPNLCANNPGAPDRLCTVSDSCRLGQVSLHPSSISQAKTENGCSCSICQKPCNAGN</sequence>
<keyword evidence="2" id="KW-1185">Reference proteome</keyword>